<dbReference type="Proteomes" id="UP000712281">
    <property type="component" value="Unassembled WGS sequence"/>
</dbReference>
<feature type="compositionally biased region" description="Low complexity" evidence="1">
    <location>
        <begin position="970"/>
        <end position="981"/>
    </location>
</feature>
<name>A0A8S9LKB7_BRACR</name>
<evidence type="ECO:0000256" key="1">
    <source>
        <dbReference type="SAM" id="MobiDB-lite"/>
    </source>
</evidence>
<gene>
    <name evidence="2" type="ORF">F2Q68_00044720</name>
</gene>
<feature type="compositionally biased region" description="Low complexity" evidence="1">
    <location>
        <begin position="581"/>
        <end position="590"/>
    </location>
</feature>
<evidence type="ECO:0000313" key="3">
    <source>
        <dbReference type="Proteomes" id="UP000712281"/>
    </source>
</evidence>
<accession>A0A8S9LKB7</accession>
<dbReference type="AlphaFoldDB" id="A0A8S9LKB7"/>
<feature type="region of interest" description="Disordered" evidence="1">
    <location>
        <begin position="552"/>
        <end position="603"/>
    </location>
</feature>
<evidence type="ECO:0008006" key="4">
    <source>
        <dbReference type="Google" id="ProtNLM"/>
    </source>
</evidence>
<feature type="region of interest" description="Disordered" evidence="1">
    <location>
        <begin position="635"/>
        <end position="655"/>
    </location>
</feature>
<feature type="compositionally biased region" description="Low complexity" evidence="1">
    <location>
        <begin position="953"/>
        <end position="963"/>
    </location>
</feature>
<proteinExistence type="predicted"/>
<dbReference type="PANTHER" id="PTHR48449">
    <property type="entry name" value="DUF1985 DOMAIN-CONTAINING PROTEIN"/>
    <property type="match status" value="1"/>
</dbReference>
<dbReference type="EMBL" id="QGKW02000276">
    <property type="protein sequence ID" value="KAF2606461.1"/>
    <property type="molecule type" value="Genomic_DNA"/>
</dbReference>
<comment type="caution">
    <text evidence="2">The sequence shown here is derived from an EMBL/GenBank/DDBJ whole genome shotgun (WGS) entry which is preliminary data.</text>
</comment>
<feature type="compositionally biased region" description="Low complexity" evidence="1">
    <location>
        <begin position="562"/>
        <end position="572"/>
    </location>
</feature>
<organism evidence="2 3">
    <name type="scientific">Brassica cretica</name>
    <name type="common">Mustard</name>
    <dbReference type="NCBI Taxonomy" id="69181"/>
    <lineage>
        <taxon>Eukaryota</taxon>
        <taxon>Viridiplantae</taxon>
        <taxon>Streptophyta</taxon>
        <taxon>Embryophyta</taxon>
        <taxon>Tracheophyta</taxon>
        <taxon>Spermatophyta</taxon>
        <taxon>Magnoliopsida</taxon>
        <taxon>eudicotyledons</taxon>
        <taxon>Gunneridae</taxon>
        <taxon>Pentapetalae</taxon>
        <taxon>rosids</taxon>
        <taxon>malvids</taxon>
        <taxon>Brassicales</taxon>
        <taxon>Brassicaceae</taxon>
        <taxon>Brassiceae</taxon>
        <taxon>Brassica</taxon>
    </lineage>
</organism>
<evidence type="ECO:0000313" key="2">
    <source>
        <dbReference type="EMBL" id="KAF2606461.1"/>
    </source>
</evidence>
<reference evidence="2" key="1">
    <citation type="submission" date="2019-12" db="EMBL/GenBank/DDBJ databases">
        <title>Genome sequencing and annotation of Brassica cretica.</title>
        <authorList>
            <person name="Studholme D.J."/>
            <person name="Sarris P.F."/>
        </authorList>
    </citation>
    <scope>NUCLEOTIDE SEQUENCE</scope>
    <source>
        <strain evidence="2">PFS-001/15</strain>
        <tissue evidence="2">Leaf</tissue>
    </source>
</reference>
<sequence length="1089" mass="123401">MDFEKMRMYPWGLCAYDELIASIFKAREDVHLKNSYVLDGFSYAFQIWIMEAIPDIGSMADKKIKNNLTKLRCRNSKGSGKVSYQDITILESNFHKGELFPFISSTGSLEAIDNAEFFREDEKNDERVGMNYQFPKCILEEGAKTKIDKINNTCRRTILRTLQVVLRDEYQDVLKDPVFGPILAIVENKLIYSGKIIHSFICTQLKDLRVFIPHEFIRLVMDFEKMRMYPWGLRAYDELIASIFKAREDVHLKNNYVLDGFSYAFQIWIIEAIPDIGSMVDKKIKNNLTKVRCRNWKESGKVSYQDITSLESNFHKGELFPFISSTGSLEAIDNAEFFREDEKNDERFNNRITEAYCFVCSSQGELFPFISSTGSLEAIDNAEFFREDEKNDERVGRIVALISAKKDWKQFTWEVKTLPPNMELSDAEEDVEVKNVTETHVEEPAVVAEEPTVVTKRGNRKLIDSCVESRKKQLLCQLAAEHNSGVSGEMKTFIEGLCTSSFNYFKELLQKDIPERFDKVDNEMAQLKETVSQITGPADAVGRDRASEILCPSATLGKDQGKSSQSPGPSGAKGKGKGKADVSVDPPLLRRSPRPVRKEVHTDDDVLDFLKNLSQSSNYVDKGTQESLQDATRNLSQTSHVKGFDPSQKFKDEPPAEWVTPLSSFKPPDWGPPTLKDEELLEDQVHDSDHSLVFVPEDSWAKLIEWSSNFQEIDAMMYLFTERTTLRRWEPIKVAFLSCMFSNQMKNSFEEFQKEKKKFKVSELLHRNSKGSGKVSYQDITILESNFHKGELFPFISSTGSLEAIDNAEFFREDEKNDERDLEVENVTETHVEEPAVVAEEPTVATKRGKRKLIDPGVESRKKQLLCQRVAEHNSGVSGEMKTFIEGLFTSSFNSFKELLQKDIQERFGKVDNEMAQLKETVSQITGPADAVGRDRASEISCPSATLGKDQGKSSQSPGPSGAKGKGKGKAAVSVDPPLLRRSPRPVRKNLSQSSNYVDKGTQESLQDAMGNLSQASHVKGFDPSQKFKDEQPAEWVTPLSSFKPPDWGPPTLKDEELLEDQVHDSDHSLVFVPEDSWAKLIEWSSTSK</sequence>
<feature type="region of interest" description="Disordered" evidence="1">
    <location>
        <begin position="926"/>
        <end position="1053"/>
    </location>
</feature>
<protein>
    <recommendedName>
        <fullName evidence="4">DUF1985 domain-containing protein</fullName>
    </recommendedName>
</protein>
<dbReference type="PANTHER" id="PTHR48449:SF1">
    <property type="entry name" value="DUF1985 DOMAIN-CONTAINING PROTEIN"/>
    <property type="match status" value="1"/>
</dbReference>